<keyword evidence="2" id="KW-0378">Hydrolase</keyword>
<dbReference type="PROSITE" id="PS50994">
    <property type="entry name" value="INTEGRASE"/>
    <property type="match status" value="1"/>
</dbReference>
<gene>
    <name evidence="7" type="ORF">FOC1_g10001626</name>
</gene>
<sequence>MSLHLWEFIDPESDETLMQRPERPNVGAYSRRVPPRPADPDLAPSGVQTRRGGQSKTVDPHHHARNVSELTAEDKATFTFEWRVYEQDHREYKEQEANCEKLKAWVTETVDYGLRQSSCRAIWDLRTWYTNLKTSVGATQREQQIAARRNYQAAITPLAKIPKDFANWITAWEMATNHALVMKTGGVDDPNTWFDDLAKAIQPVLGNWVTIYTGIYKDKLEGKTLTIGEVAKDLRKEVERQTLIQPQKGHRVTKGAFGPTFAGESSTLSQTRAGTPEREIRPRNHGEASGRKRKARQGSPAARKRVAPSADSDSRCQACEGNHALSSCYYVFPEKAPEYFKSRKLVCDAVEHRLKTDQHLKTEVDCIKNFVIASFNLMLSTTHYPLVNSAILDSGSTIHIFNNIDRFSKFRHAEPGDFVLAGEGRVPVQGYGNVVIRAHGPRGSKFLRLNDVVFCENFPCNLVSLRQLRKRGYWWDNRPGYNCLREWNGALVCNLVDQHDQFVIEDLPPDISKTSFITRQHKLNSWTDRTSKVDARKWHLRLGHPGPQALEHLVNTTRGTRIKGPTTVECDDCAISKISRQISRRPREVGHTPGERLAVDFHDLVRDWGGRTSVMLITDRWSGMIWDYYLADRHTGTLITALKDLFGLLERQYQLKPKILECDNEIPNAGTVFEFLRTLHIKVEPSAPYTQAQNGGAEVSGKIIKNKARAMRAGARLPEDLWVEIYRAAVYLYNRTPRYTHNWRTPYDKFHTFLAHRDGIVVEDRKPYQAHLRVYGCKAFAMTREAKTKQQKKHRLNPRAWIGFLVGYQSTNIYRIWNPHTGVVVPTRDVIFNEDEHFNGDINQLKDDLLHIGRQELIDLLSEVEEPAVDHDVIVEEEPDGAHISQQNWESSPGEDEELEPDTGWEDPVLQAEVGDTGAEQSDGWLDHPTITDEGSGITGDADTGTGKPESDTRSQAEAGSDTRILSARTRQYATPVSLPPTALLSMTSGGDSDDLTEKGRLTFTSRLGPIEAWKAAFAAGRQAAVVGTINGRRIDKAKLHRMFKNPQQLHRRQMPPLPRHHGDLATHPMGSLFQEAEAEHLRSHEEMRSWTEIQQLDPRTRNQQVLDCMWVYVYKFDKHGRFKKCKARLVVRGDQQLEPIHEETYAATLAGRSFRTLMAIAARFDLELIQYDAVNAFVNAKLDKPVFMRMPPGYRKPRTVLMLQKALYGLRESPLLWQKELTATLSELGFQPVPHEPCCMTKDGIIVFFYVDDIVLAYRKRREDVVQRITRALQNKYKLTGGSPLQWFLGIEIIRDREKKLLWLSQSDYIDKIANLADRTDLQHDVPMRREELLPYEELASLASIRRYQRKTGSILYAAVITRPDVAFAASRLARHNSNPGPEHHAAADRVLLYLKTTKMLALQFGGDDVFTVASDASFADNALDRKSSQAYVMRLFGGTVGWRANKQATVTTSTTEAELLALAQAAKEAMFVSRLIKQLGIHLDEERIQIQCDNQQTIQLVHKDIARLQTKLKHVNIHDHWLRQEAQRNRIKVEYRPTTDMIADGLTKALTRTTFRKFVNHIGLVDISDQLDNRHTRALNEEDLQHRIGAIEL</sequence>
<evidence type="ECO:0000256" key="5">
    <source>
        <dbReference type="SAM" id="MobiDB-lite"/>
    </source>
</evidence>
<keyword evidence="4" id="KW-0496">Mitochondrion</keyword>
<dbReference type="Proteomes" id="UP000016928">
    <property type="component" value="Unassembled WGS sequence"/>
</dbReference>
<feature type="compositionally biased region" description="Basic and acidic residues" evidence="5">
    <location>
        <begin position="275"/>
        <end position="290"/>
    </location>
</feature>
<proteinExistence type="predicted"/>
<dbReference type="GO" id="GO:0004190">
    <property type="term" value="F:aspartic-type endopeptidase activity"/>
    <property type="evidence" value="ECO:0007669"/>
    <property type="project" value="UniProtKB-KW"/>
</dbReference>
<feature type="compositionally biased region" description="Polar residues" evidence="5">
    <location>
        <begin position="46"/>
        <end position="57"/>
    </location>
</feature>
<evidence type="ECO:0000313" key="8">
    <source>
        <dbReference type="Proteomes" id="UP000016928"/>
    </source>
</evidence>
<feature type="region of interest" description="Disordered" evidence="5">
    <location>
        <begin position="16"/>
        <end position="63"/>
    </location>
</feature>
<keyword evidence="2" id="KW-0064">Aspartyl protease</keyword>
<dbReference type="EMBL" id="KB730415">
    <property type="protein sequence ID" value="ENH66346.1"/>
    <property type="molecule type" value="Genomic_DNA"/>
</dbReference>
<dbReference type="PANTHER" id="PTHR11439">
    <property type="entry name" value="GAG-POL-RELATED RETROTRANSPOSON"/>
    <property type="match status" value="1"/>
</dbReference>
<dbReference type="SUPFAM" id="SSF56672">
    <property type="entry name" value="DNA/RNA polymerases"/>
    <property type="match status" value="1"/>
</dbReference>
<dbReference type="GO" id="GO:0015074">
    <property type="term" value="P:DNA integration"/>
    <property type="evidence" value="ECO:0007669"/>
    <property type="project" value="InterPro"/>
</dbReference>
<dbReference type="InterPro" id="IPR001584">
    <property type="entry name" value="Integrase_cat-core"/>
</dbReference>
<evidence type="ECO:0000313" key="7">
    <source>
        <dbReference type="EMBL" id="ENH66346.1"/>
    </source>
</evidence>
<evidence type="ECO:0000256" key="4">
    <source>
        <dbReference type="ARBA" id="ARBA00023128"/>
    </source>
</evidence>
<evidence type="ECO:0000256" key="2">
    <source>
        <dbReference type="ARBA" id="ARBA00022750"/>
    </source>
</evidence>
<comment type="subcellular location">
    <subcellularLocation>
        <location evidence="1">Mitochondrion</location>
    </subcellularLocation>
</comment>
<dbReference type="GO" id="GO:0005739">
    <property type="term" value="C:mitochondrion"/>
    <property type="evidence" value="ECO:0007669"/>
    <property type="project" value="UniProtKB-SubCell"/>
</dbReference>
<reference evidence="8" key="2">
    <citation type="journal article" date="2014" name="PLoS ONE">
        <title>Genome and Transcriptome Analysis of the Fungal Pathogen Fusarium oxysporum f. sp. cubense Causing Banana Vascular Wilt Disease.</title>
        <authorList>
            <person name="Guo L."/>
            <person name="Han L."/>
            <person name="Yang L."/>
            <person name="Zeng H."/>
            <person name="Fan D."/>
            <person name="Zhu Y."/>
            <person name="Feng Y."/>
            <person name="Wang G."/>
            <person name="Peng C."/>
            <person name="Jiang X."/>
            <person name="Zhou D."/>
            <person name="Ni P."/>
            <person name="Liang C."/>
            <person name="Liu L."/>
            <person name="Wang J."/>
            <person name="Mao C."/>
            <person name="Fang X."/>
            <person name="Peng M."/>
            <person name="Huang J."/>
        </authorList>
    </citation>
    <scope>NUCLEOTIDE SEQUENCE [LARGE SCALE GENOMIC DNA]</scope>
    <source>
        <strain evidence="8">race 1</strain>
    </source>
</reference>
<evidence type="ECO:0000256" key="1">
    <source>
        <dbReference type="ARBA" id="ARBA00004173"/>
    </source>
</evidence>
<feature type="region of interest" description="Disordered" evidence="5">
    <location>
        <begin position="876"/>
        <end position="903"/>
    </location>
</feature>
<dbReference type="OMA" id="AIDFHDF"/>
<feature type="region of interest" description="Disordered" evidence="5">
    <location>
        <begin position="917"/>
        <end position="971"/>
    </location>
</feature>
<feature type="domain" description="Integrase catalytic" evidence="6">
    <location>
        <begin position="589"/>
        <end position="754"/>
    </location>
</feature>
<feature type="compositionally biased region" description="Basic residues" evidence="5">
    <location>
        <begin position="291"/>
        <end position="306"/>
    </location>
</feature>
<dbReference type="CDD" id="cd09272">
    <property type="entry name" value="RNase_HI_RT_Ty1"/>
    <property type="match status" value="1"/>
</dbReference>
<feature type="compositionally biased region" description="Polar residues" evidence="5">
    <location>
        <begin position="263"/>
        <end position="273"/>
    </location>
</feature>
<dbReference type="Gene3D" id="3.30.420.10">
    <property type="entry name" value="Ribonuclease H-like superfamily/Ribonuclease H"/>
    <property type="match status" value="1"/>
</dbReference>
<protein>
    <recommendedName>
        <fullName evidence="6">Integrase catalytic domain-containing protein</fullName>
    </recommendedName>
</protein>
<dbReference type="InterPro" id="IPR043502">
    <property type="entry name" value="DNA/RNA_pol_sf"/>
</dbReference>
<dbReference type="GO" id="GO:0003723">
    <property type="term" value="F:RNA binding"/>
    <property type="evidence" value="ECO:0007669"/>
    <property type="project" value="UniProtKB-KW"/>
</dbReference>
<name>N4UC18_FUSC1</name>
<dbReference type="OrthoDB" id="5017987at2759"/>
<dbReference type="HOGENOM" id="CLU_001650_18_4_1"/>
<keyword evidence="2" id="KW-0645">Protease</keyword>
<organism evidence="7 8">
    <name type="scientific">Fusarium oxysporum f. sp. cubense (strain race 1)</name>
    <name type="common">Panama disease fungus</name>
    <dbReference type="NCBI Taxonomy" id="1229664"/>
    <lineage>
        <taxon>Eukaryota</taxon>
        <taxon>Fungi</taxon>
        <taxon>Dikarya</taxon>
        <taxon>Ascomycota</taxon>
        <taxon>Pezizomycotina</taxon>
        <taxon>Sordariomycetes</taxon>
        <taxon>Hypocreomycetidae</taxon>
        <taxon>Hypocreales</taxon>
        <taxon>Nectriaceae</taxon>
        <taxon>Fusarium</taxon>
        <taxon>Fusarium oxysporum species complex</taxon>
    </lineage>
</organism>
<accession>N4UC18</accession>
<evidence type="ECO:0000259" key="6">
    <source>
        <dbReference type="PROSITE" id="PS50994"/>
    </source>
</evidence>
<dbReference type="Pfam" id="PF22936">
    <property type="entry name" value="Pol_BBD"/>
    <property type="match status" value="1"/>
</dbReference>
<dbReference type="SUPFAM" id="SSF53098">
    <property type="entry name" value="Ribonuclease H-like"/>
    <property type="match status" value="1"/>
</dbReference>
<dbReference type="STRING" id="1229664.N4UC18"/>
<dbReference type="PANTHER" id="PTHR11439:SF440">
    <property type="entry name" value="INTEGRASE CATALYTIC DOMAIN-CONTAINING PROTEIN"/>
    <property type="match status" value="1"/>
</dbReference>
<dbReference type="InterPro" id="IPR054722">
    <property type="entry name" value="PolX-like_BBD"/>
</dbReference>
<reference evidence="8" key="1">
    <citation type="submission" date="2012-09" db="EMBL/GenBank/DDBJ databases">
        <title>Genome sequencing and comparative transcriptomics of race 1 and race 4 of banana pathogen: Fusarium oxysporum f. sp. cubense.</title>
        <authorList>
            <person name="Fang X."/>
            <person name="Huang J."/>
        </authorList>
    </citation>
    <scope>NUCLEOTIDE SEQUENCE [LARGE SCALE GENOMIC DNA]</scope>
    <source>
        <strain evidence="8">race 1</strain>
    </source>
</reference>
<dbReference type="InterPro" id="IPR013103">
    <property type="entry name" value="RVT_2"/>
</dbReference>
<evidence type="ECO:0000256" key="3">
    <source>
        <dbReference type="ARBA" id="ARBA00022884"/>
    </source>
</evidence>
<feature type="region of interest" description="Disordered" evidence="5">
    <location>
        <begin position="245"/>
        <end position="314"/>
    </location>
</feature>
<dbReference type="InterPro" id="IPR036397">
    <property type="entry name" value="RNaseH_sf"/>
</dbReference>
<feature type="compositionally biased region" description="Acidic residues" evidence="5">
    <location>
        <begin position="893"/>
        <end position="903"/>
    </location>
</feature>
<dbReference type="VEuPathDB" id="FungiDB:FOC1_g10001626"/>
<dbReference type="Pfam" id="PF25597">
    <property type="entry name" value="SH3_retrovirus"/>
    <property type="match status" value="1"/>
</dbReference>
<keyword evidence="3" id="KW-0694">RNA-binding</keyword>
<dbReference type="GO" id="GO:0005634">
    <property type="term" value="C:nucleus"/>
    <property type="evidence" value="ECO:0007669"/>
    <property type="project" value="UniProtKB-ARBA"/>
</dbReference>
<dbReference type="InterPro" id="IPR057670">
    <property type="entry name" value="SH3_retrovirus"/>
</dbReference>
<dbReference type="InterPro" id="IPR012337">
    <property type="entry name" value="RNaseH-like_sf"/>
</dbReference>
<dbReference type="Pfam" id="PF07727">
    <property type="entry name" value="RVT_2"/>
    <property type="match status" value="1"/>
</dbReference>